<dbReference type="Pfam" id="PF01758">
    <property type="entry name" value="SBF"/>
    <property type="match status" value="1"/>
</dbReference>
<feature type="transmembrane region" description="Helical" evidence="5">
    <location>
        <begin position="246"/>
        <end position="268"/>
    </location>
</feature>
<sequence>MEFNTQLLYAHDQILLALMIFVIMLGMGASLTIDDFKAVARSPRGVFIGFLSQFGLMPLIAFSIATIFNFHPAFAISLILIGCLPGGTTSNMFTYFARGSVALSISMTIASTLLALIMMPILLGFYTSGFTAQINAEMQASGTGTFVIPTGNIVSSLVLVLIPVLLGMIIRRKWPDWAKTAEDTAGFVGIIVILYLVFTAFTRHGSLFMKTPVEVYIGALGLGLIGFFFGYWFSRAVGMYPLFQRAISLETGIQNGPVAFAVILLSFHEPVQSQMLWLAILYSTFIVITSSVITLVFRSRGQFDWDVYKNVTIHNRLFGKDYVTSYPQGFLTKRLINDPSQGTSPAQKRDVKE</sequence>
<feature type="transmembrane region" description="Helical" evidence="5">
    <location>
        <begin position="181"/>
        <end position="201"/>
    </location>
</feature>
<evidence type="ECO:0000256" key="5">
    <source>
        <dbReference type="SAM" id="Phobius"/>
    </source>
</evidence>
<dbReference type="Gene3D" id="1.20.1530.20">
    <property type="match status" value="1"/>
</dbReference>
<keyword evidence="3 5" id="KW-1133">Transmembrane helix</keyword>
<name>A0A4R2GAZ9_9BACT</name>
<feature type="transmembrane region" description="Helical" evidence="5">
    <location>
        <begin position="14"/>
        <end position="33"/>
    </location>
</feature>
<comment type="subcellular location">
    <subcellularLocation>
        <location evidence="1">Membrane</location>
        <topology evidence="1">Multi-pass membrane protein</topology>
    </subcellularLocation>
</comment>
<feature type="transmembrane region" description="Helical" evidence="5">
    <location>
        <begin position="146"/>
        <end position="169"/>
    </location>
</feature>
<feature type="transmembrane region" description="Helical" evidence="5">
    <location>
        <begin position="213"/>
        <end position="234"/>
    </location>
</feature>
<evidence type="ECO:0000256" key="2">
    <source>
        <dbReference type="ARBA" id="ARBA00022692"/>
    </source>
</evidence>
<dbReference type="InterPro" id="IPR038770">
    <property type="entry name" value="Na+/solute_symporter_sf"/>
</dbReference>
<dbReference type="RefSeq" id="WP_132435217.1">
    <property type="nucleotide sequence ID" value="NZ_SLWK01000017.1"/>
</dbReference>
<comment type="caution">
    <text evidence="6">The sequence shown here is derived from an EMBL/GenBank/DDBJ whole genome shotgun (WGS) entry which is preliminary data.</text>
</comment>
<evidence type="ECO:0000313" key="6">
    <source>
        <dbReference type="EMBL" id="TCO04980.1"/>
    </source>
</evidence>
<keyword evidence="7" id="KW-1185">Reference proteome</keyword>
<keyword evidence="4 5" id="KW-0472">Membrane</keyword>
<dbReference type="AlphaFoldDB" id="A0A4R2GAZ9"/>
<accession>A0A4R2GAZ9</accession>
<dbReference type="PANTHER" id="PTHR10361:SF28">
    <property type="entry name" value="P3 PROTEIN-RELATED"/>
    <property type="match status" value="1"/>
</dbReference>
<gene>
    <name evidence="6" type="ORF">EV194_11745</name>
</gene>
<dbReference type="InterPro" id="IPR002657">
    <property type="entry name" value="BilAc:Na_symport/Acr3"/>
</dbReference>
<evidence type="ECO:0000313" key="7">
    <source>
        <dbReference type="Proteomes" id="UP000295221"/>
    </source>
</evidence>
<protein>
    <submittedName>
        <fullName evidence="6">BASS family bile acid:Na+ symporter</fullName>
    </submittedName>
</protein>
<keyword evidence="2 5" id="KW-0812">Transmembrane</keyword>
<dbReference type="EMBL" id="SLWK01000017">
    <property type="protein sequence ID" value="TCO04980.1"/>
    <property type="molecule type" value="Genomic_DNA"/>
</dbReference>
<dbReference type="InterPro" id="IPR004710">
    <property type="entry name" value="Bilac:Na_transpt"/>
</dbReference>
<dbReference type="PANTHER" id="PTHR10361">
    <property type="entry name" value="SODIUM-BILE ACID COTRANSPORTER"/>
    <property type="match status" value="1"/>
</dbReference>
<dbReference type="Proteomes" id="UP000295221">
    <property type="component" value="Unassembled WGS sequence"/>
</dbReference>
<feature type="transmembrane region" description="Helical" evidence="5">
    <location>
        <begin position="74"/>
        <end position="94"/>
    </location>
</feature>
<feature type="transmembrane region" description="Helical" evidence="5">
    <location>
        <begin position="101"/>
        <end position="126"/>
    </location>
</feature>
<dbReference type="OrthoDB" id="9806785at2"/>
<evidence type="ECO:0000256" key="1">
    <source>
        <dbReference type="ARBA" id="ARBA00004141"/>
    </source>
</evidence>
<organism evidence="6 7">
    <name type="scientific">Natronoflexus pectinivorans</name>
    <dbReference type="NCBI Taxonomy" id="682526"/>
    <lineage>
        <taxon>Bacteria</taxon>
        <taxon>Pseudomonadati</taxon>
        <taxon>Bacteroidota</taxon>
        <taxon>Bacteroidia</taxon>
        <taxon>Marinilabiliales</taxon>
        <taxon>Marinilabiliaceae</taxon>
        <taxon>Natronoflexus</taxon>
    </lineage>
</organism>
<proteinExistence type="predicted"/>
<feature type="transmembrane region" description="Helical" evidence="5">
    <location>
        <begin position="45"/>
        <end position="68"/>
    </location>
</feature>
<reference evidence="6 7" key="1">
    <citation type="submission" date="2019-03" db="EMBL/GenBank/DDBJ databases">
        <title>Genomic Encyclopedia of Type Strains, Phase IV (KMG-IV): sequencing the most valuable type-strain genomes for metagenomic binning, comparative biology and taxonomic classification.</title>
        <authorList>
            <person name="Goeker M."/>
        </authorList>
    </citation>
    <scope>NUCLEOTIDE SEQUENCE [LARGE SCALE GENOMIC DNA]</scope>
    <source>
        <strain evidence="6 7">DSM 24179</strain>
    </source>
</reference>
<evidence type="ECO:0000256" key="4">
    <source>
        <dbReference type="ARBA" id="ARBA00023136"/>
    </source>
</evidence>
<dbReference type="GO" id="GO:0016020">
    <property type="term" value="C:membrane"/>
    <property type="evidence" value="ECO:0007669"/>
    <property type="project" value="UniProtKB-SubCell"/>
</dbReference>
<evidence type="ECO:0000256" key="3">
    <source>
        <dbReference type="ARBA" id="ARBA00022989"/>
    </source>
</evidence>
<feature type="transmembrane region" description="Helical" evidence="5">
    <location>
        <begin position="274"/>
        <end position="297"/>
    </location>
</feature>